<dbReference type="Pfam" id="PF00583">
    <property type="entry name" value="Acetyltransf_1"/>
    <property type="match status" value="1"/>
</dbReference>
<dbReference type="InterPro" id="IPR016181">
    <property type="entry name" value="Acyl_CoA_acyltransferase"/>
</dbReference>
<feature type="domain" description="N-acetyltransferase" evidence="1">
    <location>
        <begin position="1"/>
        <end position="170"/>
    </location>
</feature>
<dbReference type="PROSITE" id="PS51186">
    <property type="entry name" value="GNAT"/>
    <property type="match status" value="1"/>
</dbReference>
<protein>
    <submittedName>
        <fullName evidence="2">GNAT family acetyltransferase</fullName>
    </submittedName>
</protein>
<dbReference type="SUPFAM" id="SSF55729">
    <property type="entry name" value="Acyl-CoA N-acyltransferases (Nat)"/>
    <property type="match status" value="1"/>
</dbReference>
<dbReference type="InterPro" id="IPR000182">
    <property type="entry name" value="GNAT_dom"/>
</dbReference>
<reference evidence="2 3" key="1">
    <citation type="journal article" date="2014" name="Environ. Microbiol.">
        <title>Contrasting genomic patterns and infection strategies of two co-existing Bacteroidetes podovirus genera.</title>
        <authorList>
            <person name="Holmfeldt K."/>
            <person name="Howard-Varona C."/>
            <person name="Solonenko N."/>
            <person name="Sullivan M.B."/>
        </authorList>
    </citation>
    <scope>NUCLEOTIDE SEQUENCE [LARGE SCALE GENOMIC DNA]</scope>
    <source>
        <strain evidence="2 3">18</strain>
    </source>
</reference>
<dbReference type="Proteomes" id="UP000030786">
    <property type="component" value="Chromosome"/>
</dbReference>
<dbReference type="AlphaFoldDB" id="A0AAU8RK17"/>
<dbReference type="KEGG" id="cbat:M666_18115"/>
<dbReference type="GeneID" id="78062627"/>
<dbReference type="GO" id="GO:0016747">
    <property type="term" value="F:acyltransferase activity, transferring groups other than amino-acyl groups"/>
    <property type="evidence" value="ECO:0007669"/>
    <property type="project" value="InterPro"/>
</dbReference>
<sequence>MQITTSAIHDIDEIFRLYKIASDYQKEKKKVVVWPDFKRALVDTEIAEKRQWKLIIDDEVACLWAITFSDAQIWEERDNSTSIYIHRIATNPKFRGNNYMNTIVTWAKTYAQSIEKRFIRLDTLGNNTKLIEHYQKAGFDFLGMFDLKNTDMLSDHYQDQPACLFEIDLGR</sequence>
<evidence type="ECO:0000259" key="1">
    <source>
        <dbReference type="PROSITE" id="PS51186"/>
    </source>
</evidence>
<organism evidence="2 3">
    <name type="scientific">Cellulophaga baltica 18</name>
    <dbReference type="NCBI Taxonomy" id="1348584"/>
    <lineage>
        <taxon>Bacteria</taxon>
        <taxon>Pseudomonadati</taxon>
        <taxon>Bacteroidota</taxon>
        <taxon>Flavobacteriia</taxon>
        <taxon>Flavobacteriales</taxon>
        <taxon>Flavobacteriaceae</taxon>
        <taxon>Cellulophaga</taxon>
    </lineage>
</organism>
<evidence type="ECO:0000313" key="3">
    <source>
        <dbReference type="Proteomes" id="UP000030786"/>
    </source>
</evidence>
<proteinExistence type="predicted"/>
<accession>A0AAU8RK17</accession>
<name>A0AAU8RK17_9FLAO</name>
<gene>
    <name evidence="2" type="ORF">M666_18115</name>
</gene>
<evidence type="ECO:0000313" key="2">
    <source>
        <dbReference type="EMBL" id="AIZ43296.1"/>
    </source>
</evidence>
<dbReference type="EMBL" id="CP009976">
    <property type="protein sequence ID" value="AIZ43296.1"/>
    <property type="molecule type" value="Genomic_DNA"/>
</dbReference>
<dbReference type="RefSeq" id="WP_029445740.1">
    <property type="nucleotide sequence ID" value="NZ_CP009976.1"/>
</dbReference>
<dbReference type="Gene3D" id="3.40.630.30">
    <property type="match status" value="1"/>
</dbReference>